<evidence type="ECO:0000256" key="9">
    <source>
        <dbReference type="SAM" id="MobiDB-lite"/>
    </source>
</evidence>
<dbReference type="GO" id="GO:0004930">
    <property type="term" value="F:G protein-coupled receptor activity"/>
    <property type="evidence" value="ECO:0007669"/>
    <property type="project" value="UniProtKB-KW"/>
</dbReference>
<keyword evidence="6" id="KW-0675">Receptor</keyword>
<reference evidence="12" key="1">
    <citation type="submission" date="2022-12" db="EMBL/GenBank/DDBJ databases">
        <title>Genome assemblies of Blomia tropicalis.</title>
        <authorList>
            <person name="Cui Y."/>
        </authorList>
    </citation>
    <scope>NUCLEOTIDE SEQUENCE</scope>
    <source>
        <tissue evidence="12">Adult mites</tissue>
    </source>
</reference>
<organism evidence="12 13">
    <name type="scientific">Blomia tropicalis</name>
    <name type="common">Mite</name>
    <dbReference type="NCBI Taxonomy" id="40697"/>
    <lineage>
        <taxon>Eukaryota</taxon>
        <taxon>Metazoa</taxon>
        <taxon>Ecdysozoa</taxon>
        <taxon>Arthropoda</taxon>
        <taxon>Chelicerata</taxon>
        <taxon>Arachnida</taxon>
        <taxon>Acari</taxon>
        <taxon>Acariformes</taxon>
        <taxon>Sarcoptiformes</taxon>
        <taxon>Astigmata</taxon>
        <taxon>Glycyphagoidea</taxon>
        <taxon>Echimyopodidae</taxon>
        <taxon>Blomia</taxon>
    </lineage>
</organism>
<evidence type="ECO:0000256" key="6">
    <source>
        <dbReference type="ARBA" id="ARBA00023170"/>
    </source>
</evidence>
<evidence type="ECO:0000256" key="4">
    <source>
        <dbReference type="ARBA" id="ARBA00022729"/>
    </source>
</evidence>
<keyword evidence="8" id="KW-0807">Transducer</keyword>
<name>A0A9Q0LY90_BLOTA</name>
<gene>
    <name evidence="12" type="ORF">RDWZM_010009</name>
</gene>
<dbReference type="Gene3D" id="3.30.450.20">
    <property type="entry name" value="PAS domain"/>
    <property type="match status" value="2"/>
</dbReference>
<evidence type="ECO:0000313" key="13">
    <source>
        <dbReference type="Proteomes" id="UP001142055"/>
    </source>
</evidence>
<keyword evidence="7" id="KW-0325">Glycoprotein</keyword>
<feature type="region of interest" description="Disordered" evidence="9">
    <location>
        <begin position="1"/>
        <end position="33"/>
    </location>
</feature>
<evidence type="ECO:0000256" key="7">
    <source>
        <dbReference type="ARBA" id="ARBA00023180"/>
    </source>
</evidence>
<dbReference type="OMA" id="CLKIGWI"/>
<feature type="domain" description="GPR158/179 extracellular" evidence="11">
    <location>
        <begin position="292"/>
        <end position="396"/>
    </location>
</feature>
<feature type="domain" description="GPR158/179 extracellular" evidence="11">
    <location>
        <begin position="672"/>
        <end position="807"/>
    </location>
</feature>
<evidence type="ECO:0000313" key="12">
    <source>
        <dbReference type="EMBL" id="KAJ6215509.1"/>
    </source>
</evidence>
<keyword evidence="10" id="KW-0812">Transmembrane</keyword>
<feature type="compositionally biased region" description="Low complexity" evidence="9">
    <location>
        <begin position="737"/>
        <end position="747"/>
    </location>
</feature>
<comment type="subcellular location">
    <subcellularLocation>
        <location evidence="1">Cell membrane</location>
        <topology evidence="1">Multi-pass membrane protein</topology>
    </subcellularLocation>
</comment>
<evidence type="ECO:0000256" key="10">
    <source>
        <dbReference type="SAM" id="Phobius"/>
    </source>
</evidence>
<evidence type="ECO:0000256" key="3">
    <source>
        <dbReference type="ARBA" id="ARBA00022475"/>
    </source>
</evidence>
<keyword evidence="3" id="KW-1003">Cell membrane</keyword>
<evidence type="ECO:0000256" key="1">
    <source>
        <dbReference type="ARBA" id="ARBA00004651"/>
    </source>
</evidence>
<comment type="similarity">
    <text evidence="2">Belongs to the G-protein coupled receptor 3 family.</text>
</comment>
<keyword evidence="5" id="KW-0297">G-protein coupled receptor</keyword>
<dbReference type="AlphaFoldDB" id="A0A9Q0LY90"/>
<comment type="caution">
    <text evidence="12">The sequence shown here is derived from an EMBL/GenBank/DDBJ whole genome shotgun (WGS) entry which is preliminary data.</text>
</comment>
<keyword evidence="10" id="KW-1133">Transmembrane helix</keyword>
<keyword evidence="10" id="KW-0472">Membrane</keyword>
<evidence type="ECO:0000256" key="2">
    <source>
        <dbReference type="ARBA" id="ARBA00007242"/>
    </source>
</evidence>
<evidence type="ECO:0000259" key="11">
    <source>
        <dbReference type="Pfam" id="PF22572"/>
    </source>
</evidence>
<dbReference type="InterPro" id="IPR054714">
    <property type="entry name" value="GPR158_179_extracellular"/>
</dbReference>
<accession>A0A9Q0LY90</accession>
<dbReference type="InterPro" id="IPR043458">
    <property type="entry name" value="GPR158/179"/>
</dbReference>
<proteinExistence type="inferred from homology"/>
<keyword evidence="13" id="KW-1185">Reference proteome</keyword>
<protein>
    <recommendedName>
        <fullName evidence="11">GPR158/179 extracellular domain-containing protein</fullName>
    </recommendedName>
</protein>
<feature type="region of interest" description="Disordered" evidence="9">
    <location>
        <begin position="730"/>
        <end position="752"/>
    </location>
</feature>
<dbReference type="GO" id="GO:0005886">
    <property type="term" value="C:plasma membrane"/>
    <property type="evidence" value="ECO:0007669"/>
    <property type="project" value="UniProtKB-SubCell"/>
</dbReference>
<dbReference type="EMBL" id="JAPWDV010000004">
    <property type="protein sequence ID" value="KAJ6215509.1"/>
    <property type="molecule type" value="Genomic_DNA"/>
</dbReference>
<dbReference type="CDD" id="cd18773">
    <property type="entry name" value="PDC1_HK_sensor"/>
    <property type="match status" value="1"/>
</dbReference>
<dbReference type="PANTHER" id="PTHR32546">
    <property type="entry name" value="G-PROTEIN COUPLED RECEPTOR 158-RELATED"/>
    <property type="match status" value="1"/>
</dbReference>
<evidence type="ECO:0000256" key="5">
    <source>
        <dbReference type="ARBA" id="ARBA00023040"/>
    </source>
</evidence>
<feature type="transmembrane region" description="Helical" evidence="10">
    <location>
        <begin position="852"/>
        <end position="875"/>
    </location>
</feature>
<evidence type="ECO:0000256" key="8">
    <source>
        <dbReference type="ARBA" id="ARBA00023224"/>
    </source>
</evidence>
<dbReference type="Proteomes" id="UP001142055">
    <property type="component" value="Chromosome 4"/>
</dbReference>
<dbReference type="PANTHER" id="PTHR32546:SF25">
    <property type="entry name" value="MIP05539P"/>
    <property type="match status" value="1"/>
</dbReference>
<sequence>MSDERISLVDQDGLPLQSRSSSNQPQSNCSSPPPLHHQLSLPMIVLLLIILTSIVNCQYSWQVRDEFDNIQSAIESIDQTNCKVVDVNRLFLKHNAVTHVPDLQWIGINPVFPNRTNLLQIHNMALSRAFFLSYILQKASDEHEPGLLYYYLSTIADVAANRFINGSAFYFAPDHAFMPSYRGFYNKTLPLFAPRAYRADDFNDPYHLERTSTLNTIEATDVGAIPTNSQSQNYTNEQYRINEWYNTWLPDPTRRHDSKTTYTVQISHNNGTNETFVWHGPPAPSDPPGPVKWFKPYFDCGTTNKWLYGASVPIPDIYPRHTGWRHIEIPMYVAVAVMEIDYDRLDINQCPLGEGNPSPNVFANTARCHRRTTECEPLHGYGFRRGGYQCRCKPGYRLPKTAQFPFRGETIERSTASEYKKEFSCEKIGYVAVRTQNVLPIDPIERIKLIHKMETLTGVRANSNTSARIDPNTLIDLMRSVNPSNCHRMSRSELQLRGDVAYGKEVQYENQARVALRLANFLSAFLQVVDPKEQFAEFRVPDKRLTRDQVIGEALAAVIGDQKALGVGVIFAEQKFSENITEFAPYAYKMERNTRKFFVDDLSRFGRHSYRHYNQKEYYRKLRDRWSLMEQEDLEQFTSKINIRYNSMGQNLIRYDRYPLQYRAAELRHGFWSLPYYDCGGFHNRWLITYSVPFFGPDAIKSKLEFKGIVTVDIPVQWLDVNQCGTSHPPQYDNMASSSSSSSSSSSQTNTDQMSFHVDNFPILKYMNSPNAFRNTHKCDRLSTYCVPIMGRGFESGGYKCMCQQGFEYPFNDDITYFDGQIMEAEYSNMQRQRNSRFDTLACRVAAAPAKAFHSTIVVFVSIGIVILINHFFVYN</sequence>
<dbReference type="Pfam" id="PF22572">
    <property type="entry name" value="GPR158_179_EC"/>
    <property type="match status" value="2"/>
</dbReference>
<keyword evidence="4" id="KW-0732">Signal</keyword>
<feature type="compositionally biased region" description="Low complexity" evidence="9">
    <location>
        <begin position="14"/>
        <end position="33"/>
    </location>
</feature>